<protein>
    <recommendedName>
        <fullName evidence="4">Transcription factor domain-containing protein</fullName>
    </recommendedName>
</protein>
<dbReference type="EMBL" id="KN846958">
    <property type="protein sequence ID" value="KIW68617.1"/>
    <property type="molecule type" value="Genomic_DNA"/>
</dbReference>
<organism evidence="2 3">
    <name type="scientific">Phialophora macrospora</name>
    <dbReference type="NCBI Taxonomy" id="1851006"/>
    <lineage>
        <taxon>Eukaryota</taxon>
        <taxon>Fungi</taxon>
        <taxon>Dikarya</taxon>
        <taxon>Ascomycota</taxon>
        <taxon>Pezizomycotina</taxon>
        <taxon>Eurotiomycetes</taxon>
        <taxon>Chaetothyriomycetidae</taxon>
        <taxon>Chaetothyriales</taxon>
        <taxon>Herpotrichiellaceae</taxon>
        <taxon>Phialophora</taxon>
    </lineage>
</organism>
<evidence type="ECO:0000256" key="1">
    <source>
        <dbReference type="SAM" id="MobiDB-lite"/>
    </source>
</evidence>
<feature type="compositionally biased region" description="Basic and acidic residues" evidence="1">
    <location>
        <begin position="69"/>
        <end position="79"/>
    </location>
</feature>
<name>A0A0D2E2Q6_9EURO</name>
<reference evidence="2 3" key="1">
    <citation type="submission" date="2015-01" db="EMBL/GenBank/DDBJ databases">
        <title>The Genome Sequence of Capronia semiimmersa CBS27337.</title>
        <authorList>
            <consortium name="The Broad Institute Genomics Platform"/>
            <person name="Cuomo C."/>
            <person name="de Hoog S."/>
            <person name="Gorbushina A."/>
            <person name="Stielow B."/>
            <person name="Teixiera M."/>
            <person name="Abouelleil A."/>
            <person name="Chapman S.B."/>
            <person name="Priest M."/>
            <person name="Young S.K."/>
            <person name="Wortman J."/>
            <person name="Nusbaum C."/>
            <person name="Birren B."/>
        </authorList>
    </citation>
    <scope>NUCLEOTIDE SEQUENCE [LARGE SCALE GENOMIC DNA]</scope>
    <source>
        <strain evidence="2 3">CBS 27337</strain>
    </source>
</reference>
<keyword evidence="3" id="KW-1185">Reference proteome</keyword>
<proteinExistence type="predicted"/>
<evidence type="ECO:0008006" key="4">
    <source>
        <dbReference type="Google" id="ProtNLM"/>
    </source>
</evidence>
<gene>
    <name evidence="2" type="ORF">PV04_04551</name>
</gene>
<sequence>MGADTIQPPQQATYTGNLLWVNHDQKSRNALPHRKRVFGHVQQNYRKWKRDHDNRQMQASIRLPGRTKTAVDARERRPEGGGQGNERQGNTTATRQARYHEALPPRDPELEADDMPQTGGALVLSDVPSPLTFLRRGNSDPFSSFSFAITARVNEVITFIRDIQLPTLYYSPYFREATRFPSTRADVTQSPMGWISTPAAVQSWKHIVQGLHDQCTALACLSTYLAMMVACGIKQSGYMKYSLELRNKSSRMLRQSISRTDPAISGPLAQVTLLQQVFWHFYAEASARNLHAAVVHGRMLRKLMDDHPEAVTPHFFMLAMFVDIHLSSTHRRRLLFEYATFGPRVYQGMWGGVDPYIHMLVGKETIPASPDGATVGTELDSSVSLEPLRSLVIRRRQVVALEKLIVQAEGPGINTTAIFFWIASHAYVDEGYFVTYYFDKIKATSIDLSGADAESEARAAAGGLESECKRLTEAALAMACLYLMRVLGLFDMWMNGQNFYDPGSSRESFLFDALTAAFRTGTPQELRVYANAHLWCLFVGAIAEWQAVIPGNQRGRKSAKQQAMLMAEAPSPTRLARVDSGYGEAEAPDMSIRQVRRAGSGAGANDEDASSMVFNSLFASQARMMGLMSWEQVAPVLRLFAYGDTLQPHGSRWFWKSMGAHLDDLKA</sequence>
<evidence type="ECO:0000313" key="3">
    <source>
        <dbReference type="Proteomes" id="UP000054266"/>
    </source>
</evidence>
<dbReference type="Proteomes" id="UP000054266">
    <property type="component" value="Unassembled WGS sequence"/>
</dbReference>
<dbReference type="AlphaFoldDB" id="A0A0D2E2Q6"/>
<feature type="region of interest" description="Disordered" evidence="1">
    <location>
        <begin position="46"/>
        <end position="97"/>
    </location>
</feature>
<accession>A0A0D2E2Q6</accession>
<dbReference type="HOGENOM" id="CLU_025452_0_0_1"/>
<evidence type="ECO:0000313" key="2">
    <source>
        <dbReference type="EMBL" id="KIW68617.1"/>
    </source>
</evidence>